<dbReference type="Proteomes" id="UP001165289">
    <property type="component" value="Unassembled WGS sequence"/>
</dbReference>
<feature type="region of interest" description="Disordered" evidence="1">
    <location>
        <begin position="157"/>
        <end position="184"/>
    </location>
</feature>
<proteinExistence type="predicted"/>
<evidence type="ECO:0000256" key="1">
    <source>
        <dbReference type="SAM" id="MobiDB-lite"/>
    </source>
</evidence>
<protein>
    <submittedName>
        <fullName evidence="2">Uncharacterized protein</fullName>
    </submittedName>
</protein>
<evidence type="ECO:0000313" key="2">
    <source>
        <dbReference type="EMBL" id="KAI6659175.1"/>
    </source>
</evidence>
<dbReference type="SUPFAM" id="SSF48726">
    <property type="entry name" value="Immunoglobulin"/>
    <property type="match status" value="1"/>
</dbReference>
<feature type="compositionally biased region" description="Polar residues" evidence="1">
    <location>
        <begin position="157"/>
        <end position="171"/>
    </location>
</feature>
<accession>A0AAV7KE07</accession>
<comment type="caution">
    <text evidence="2">The sequence shown here is derived from an EMBL/GenBank/DDBJ whole genome shotgun (WGS) entry which is preliminary data.</text>
</comment>
<sequence length="184" mass="21692">MPFEKNVQIYTKFIGDNVSFRIFSSAINYFWSKDDFHLTNVTRNFLDIRNIKDLHFGVYVCRYMDERENKFYNEFHLKRAMSDLQHIPHFINIQHSTQIEPHPSMQPELLHPHYSSFMTPIVFQNQLPPVNQFGHPAQIQPHPSMQSALHTEATPTNYFSFTSPQEPNQVLSHPDRIDPIHPST</sequence>
<reference evidence="2 3" key="1">
    <citation type="journal article" date="2023" name="BMC Biol.">
        <title>The compact genome of the sponge Oopsacas minuta (Hexactinellida) is lacking key metazoan core genes.</title>
        <authorList>
            <person name="Santini S."/>
            <person name="Schenkelaars Q."/>
            <person name="Jourda C."/>
            <person name="Duchesne M."/>
            <person name="Belahbib H."/>
            <person name="Rocher C."/>
            <person name="Selva M."/>
            <person name="Riesgo A."/>
            <person name="Vervoort M."/>
            <person name="Leys S.P."/>
            <person name="Kodjabachian L."/>
            <person name="Le Bivic A."/>
            <person name="Borchiellini C."/>
            <person name="Claverie J.M."/>
            <person name="Renard E."/>
        </authorList>
    </citation>
    <scope>NUCLEOTIDE SEQUENCE [LARGE SCALE GENOMIC DNA]</scope>
    <source>
        <strain evidence="2">SPO-2</strain>
    </source>
</reference>
<feature type="compositionally biased region" description="Basic and acidic residues" evidence="1">
    <location>
        <begin position="173"/>
        <end position="184"/>
    </location>
</feature>
<gene>
    <name evidence="2" type="ORF">LOD99_14849</name>
</gene>
<keyword evidence="3" id="KW-1185">Reference proteome</keyword>
<dbReference type="EMBL" id="JAKMXF010000066">
    <property type="protein sequence ID" value="KAI6659175.1"/>
    <property type="molecule type" value="Genomic_DNA"/>
</dbReference>
<dbReference type="InterPro" id="IPR036179">
    <property type="entry name" value="Ig-like_dom_sf"/>
</dbReference>
<dbReference type="AlphaFoldDB" id="A0AAV7KE07"/>
<organism evidence="2 3">
    <name type="scientific">Oopsacas minuta</name>
    <dbReference type="NCBI Taxonomy" id="111878"/>
    <lineage>
        <taxon>Eukaryota</taxon>
        <taxon>Metazoa</taxon>
        <taxon>Porifera</taxon>
        <taxon>Hexactinellida</taxon>
        <taxon>Hexasterophora</taxon>
        <taxon>Lyssacinosida</taxon>
        <taxon>Leucopsacidae</taxon>
        <taxon>Oopsacas</taxon>
    </lineage>
</organism>
<name>A0AAV7KE07_9METZ</name>
<evidence type="ECO:0000313" key="3">
    <source>
        <dbReference type="Proteomes" id="UP001165289"/>
    </source>
</evidence>